<name>A0ABD6TCN6_9BACI</name>
<gene>
    <name evidence="1" type="ORF">COF81_02210</name>
</gene>
<accession>A0ABD6TCN6</accession>
<protein>
    <submittedName>
        <fullName evidence="1">Uncharacterized protein</fullName>
    </submittedName>
</protein>
<evidence type="ECO:0000313" key="1">
    <source>
        <dbReference type="EMBL" id="PHF04271.1"/>
    </source>
</evidence>
<dbReference type="AlphaFoldDB" id="A0ABD6TCN6"/>
<comment type="caution">
    <text evidence="1">The sequence shown here is derived from an EMBL/GenBank/DDBJ whole genome shotgun (WGS) entry which is preliminary data.</text>
</comment>
<proteinExistence type="predicted"/>
<reference evidence="1 2" key="1">
    <citation type="submission" date="2017-09" db="EMBL/GenBank/DDBJ databases">
        <title>Large-scale bioinformatics analysis of Bacillus genomes uncovers conserved roles of natural products in bacterial physiology.</title>
        <authorList>
            <consortium name="Agbiome Team Llc"/>
            <person name="Bleich R.M."/>
            <person name="Grubbs K.J."/>
            <person name="Santa Maria K.C."/>
            <person name="Allen S.E."/>
            <person name="Farag S."/>
            <person name="Shank E.A."/>
            <person name="Bowers A."/>
        </authorList>
    </citation>
    <scope>NUCLEOTIDE SEQUENCE [LARGE SCALE GENOMIC DNA]</scope>
    <source>
        <strain evidence="1 2">AFS037265</strain>
    </source>
</reference>
<sequence>METFSSEKILEKKYGKFYCGEVEGYAARISYKSCFTYCFVNATKNSINAAYKRYIREAQDILENNNGISQKDPRFIKQIQERIKTFKGYLNK</sequence>
<dbReference type="Proteomes" id="UP000221918">
    <property type="component" value="Unassembled WGS sequence"/>
</dbReference>
<evidence type="ECO:0000313" key="2">
    <source>
        <dbReference type="Proteomes" id="UP000221918"/>
    </source>
</evidence>
<organism evidence="1 2">
    <name type="scientific">Bacillus pseudomycoides</name>
    <dbReference type="NCBI Taxonomy" id="64104"/>
    <lineage>
        <taxon>Bacteria</taxon>
        <taxon>Bacillati</taxon>
        <taxon>Bacillota</taxon>
        <taxon>Bacilli</taxon>
        <taxon>Bacillales</taxon>
        <taxon>Bacillaceae</taxon>
        <taxon>Bacillus</taxon>
        <taxon>Bacillus cereus group</taxon>
    </lineage>
</organism>
<dbReference type="EMBL" id="NUTL01000011">
    <property type="protein sequence ID" value="PHF04271.1"/>
    <property type="molecule type" value="Genomic_DNA"/>
</dbReference>